<protein>
    <submittedName>
        <fullName evidence="1">Uncharacterized protein</fullName>
    </submittedName>
</protein>
<reference evidence="1" key="1">
    <citation type="submission" date="2012-04" db="EMBL/GenBank/DDBJ databases">
        <title>The Genome Sequence of Loa loa.</title>
        <authorList>
            <consortium name="The Broad Institute Genome Sequencing Platform"/>
            <consortium name="Broad Institute Genome Sequencing Center for Infectious Disease"/>
            <person name="Nutman T.B."/>
            <person name="Fink D.L."/>
            <person name="Russ C."/>
            <person name="Young S."/>
            <person name="Zeng Q."/>
            <person name="Gargeya S."/>
            <person name="Alvarado L."/>
            <person name="Berlin A."/>
            <person name="Chapman S.B."/>
            <person name="Chen Z."/>
            <person name="Freedman E."/>
            <person name="Gellesch M."/>
            <person name="Goldberg J."/>
            <person name="Griggs A."/>
            <person name="Gujja S."/>
            <person name="Heilman E.R."/>
            <person name="Heiman D."/>
            <person name="Howarth C."/>
            <person name="Mehta T."/>
            <person name="Neiman D."/>
            <person name="Pearson M."/>
            <person name="Roberts A."/>
            <person name="Saif S."/>
            <person name="Shea T."/>
            <person name="Shenoy N."/>
            <person name="Sisk P."/>
            <person name="Stolte C."/>
            <person name="Sykes S."/>
            <person name="White J."/>
            <person name="Yandava C."/>
            <person name="Haas B."/>
            <person name="Henn M.R."/>
            <person name="Nusbaum C."/>
            <person name="Birren B."/>
        </authorList>
    </citation>
    <scope>NUCLEOTIDE SEQUENCE [LARGE SCALE GENOMIC DNA]</scope>
</reference>
<dbReference type="CTD" id="31251667"/>
<accession>A0A1S0UI57</accession>
<proteinExistence type="predicted"/>
<dbReference type="RefSeq" id="XP_020306241.1">
    <property type="nucleotide sequence ID" value="XM_020450124.1"/>
</dbReference>
<dbReference type="GeneID" id="31251667"/>
<gene>
    <name evidence="1" type="ORF">LOAG_17462</name>
</gene>
<dbReference type="AlphaFoldDB" id="A0A1S0UI57"/>
<dbReference type="KEGG" id="loa:LOAG_17462"/>
<sequence length="55" mass="6459">MVLHNLVDNVQMEYITYYMYALKKCPILTIKEIDEVIERVNQNVAIATMKSHDSK</sequence>
<dbReference type="OrthoDB" id="10459703at2759"/>
<organism evidence="1">
    <name type="scientific">Loa loa</name>
    <name type="common">Eye worm</name>
    <name type="synonym">Filaria loa</name>
    <dbReference type="NCBI Taxonomy" id="7209"/>
    <lineage>
        <taxon>Eukaryota</taxon>
        <taxon>Metazoa</taxon>
        <taxon>Ecdysozoa</taxon>
        <taxon>Nematoda</taxon>
        <taxon>Chromadorea</taxon>
        <taxon>Rhabditida</taxon>
        <taxon>Spirurina</taxon>
        <taxon>Spiruromorpha</taxon>
        <taxon>Filarioidea</taxon>
        <taxon>Onchocercidae</taxon>
        <taxon>Loa</taxon>
    </lineage>
</organism>
<dbReference type="InParanoid" id="A0A1S0UI57"/>
<name>A0A1S0UI57_LOALO</name>
<dbReference type="OMA" id="MEYITYY"/>
<dbReference type="EMBL" id="JH712144">
    <property type="protein sequence ID" value="EJD75370.1"/>
    <property type="molecule type" value="Genomic_DNA"/>
</dbReference>
<evidence type="ECO:0000313" key="1">
    <source>
        <dbReference type="EMBL" id="EJD75370.1"/>
    </source>
</evidence>